<dbReference type="InterPro" id="IPR016156">
    <property type="entry name" value="FAD/NAD-linked_Rdtase_dimer_sf"/>
</dbReference>
<evidence type="ECO:0000256" key="2">
    <source>
        <dbReference type="ARBA" id="ARBA00012608"/>
    </source>
</evidence>
<feature type="domain" description="FAD/NAD(P)-binding" evidence="12">
    <location>
        <begin position="4"/>
        <end position="321"/>
    </location>
</feature>
<keyword evidence="3 10" id="KW-0285">Flavoprotein</keyword>
<dbReference type="PANTHER" id="PTHR22912:SF151">
    <property type="entry name" value="DIHYDROLIPOYL DEHYDROGENASE, MITOCHONDRIAL"/>
    <property type="match status" value="1"/>
</dbReference>
<evidence type="ECO:0000256" key="7">
    <source>
        <dbReference type="ARBA" id="ARBA00023157"/>
    </source>
</evidence>
<dbReference type="NCBIfam" id="TIGR01350">
    <property type="entry name" value="lipoamide_DH"/>
    <property type="match status" value="1"/>
</dbReference>
<dbReference type="PROSITE" id="PS00076">
    <property type="entry name" value="PYRIDINE_REDOX_1"/>
    <property type="match status" value="1"/>
</dbReference>
<evidence type="ECO:0000256" key="8">
    <source>
        <dbReference type="ARBA" id="ARBA00023284"/>
    </source>
</evidence>
<dbReference type="Gene3D" id="3.50.50.60">
    <property type="entry name" value="FAD/NAD(P)-binding domain"/>
    <property type="match status" value="2"/>
</dbReference>
<dbReference type="EMBL" id="CP060138">
    <property type="protein sequence ID" value="QQV75219.1"/>
    <property type="molecule type" value="Genomic_DNA"/>
</dbReference>
<comment type="similarity">
    <text evidence="1 10">Belongs to the class-I pyridine nucleotide-disulfide oxidoreductase family.</text>
</comment>
<keyword evidence="5 10" id="KW-0560">Oxidoreductase</keyword>
<dbReference type="EC" id="1.8.1.4" evidence="2 10"/>
<dbReference type="InterPro" id="IPR036188">
    <property type="entry name" value="FAD/NAD-bd_sf"/>
</dbReference>
<evidence type="ECO:0000313" key="13">
    <source>
        <dbReference type="EMBL" id="QQV75219.1"/>
    </source>
</evidence>
<dbReference type="GO" id="GO:0004148">
    <property type="term" value="F:dihydrolipoyl dehydrogenase (NADH) activity"/>
    <property type="evidence" value="ECO:0007669"/>
    <property type="project" value="UniProtKB-EC"/>
</dbReference>
<dbReference type="PRINTS" id="PR00368">
    <property type="entry name" value="FADPNR"/>
</dbReference>
<comment type="miscellaneous">
    <text evidence="10">The active site is a redox-active disulfide bond.</text>
</comment>
<evidence type="ECO:0000256" key="10">
    <source>
        <dbReference type="RuleBase" id="RU003692"/>
    </source>
</evidence>
<keyword evidence="14" id="KW-1185">Reference proteome</keyword>
<feature type="domain" description="Pyridine nucleotide-disulphide oxidoreductase dimerisation" evidence="11">
    <location>
        <begin position="340"/>
        <end position="449"/>
    </location>
</feature>
<dbReference type="SUPFAM" id="SSF51905">
    <property type="entry name" value="FAD/NAD(P)-binding domain"/>
    <property type="match status" value="1"/>
</dbReference>
<evidence type="ECO:0000256" key="5">
    <source>
        <dbReference type="ARBA" id="ARBA00023002"/>
    </source>
</evidence>
<proteinExistence type="inferred from homology"/>
<keyword evidence="4 10" id="KW-0274">FAD</keyword>
<dbReference type="RefSeq" id="WP_202068367.1">
    <property type="nucleotide sequence ID" value="NZ_CP060138.2"/>
</dbReference>
<name>A0A9E6SQJ9_9RICK</name>
<organism evidence="13 14">
    <name type="scientific">Rickettsia tillamookensis</name>
    <dbReference type="NCBI Taxonomy" id="2761623"/>
    <lineage>
        <taxon>Bacteria</taxon>
        <taxon>Pseudomonadati</taxon>
        <taxon>Pseudomonadota</taxon>
        <taxon>Alphaproteobacteria</taxon>
        <taxon>Rickettsiales</taxon>
        <taxon>Rickettsiaceae</taxon>
        <taxon>Rickettsieae</taxon>
        <taxon>Rickettsia</taxon>
        <taxon>spotted fever group</taxon>
    </lineage>
</organism>
<evidence type="ECO:0000313" key="14">
    <source>
        <dbReference type="Proteomes" id="UP000595296"/>
    </source>
</evidence>
<reference evidence="13 14" key="1">
    <citation type="journal article" date="2021" name="Int. J. Syst. Evol. Microbiol.">
        <title>Characterization of a novel transitional group Rickettsia species (Rickettsia tillamookensis sp. nov.) from the western black-legged tick, Ixodes pacificus.</title>
        <authorList>
            <person name="Gauthier D.T."/>
            <person name="Karpathy S.E."/>
            <person name="Grizzard S.L."/>
            <person name="Batra D."/>
            <person name="Rowe L.A."/>
            <person name="Paddock C.D."/>
        </authorList>
    </citation>
    <scope>NUCLEOTIDE SEQUENCE [LARGE SCALE GENOMIC DNA]</scope>
    <source>
        <strain evidence="13 14">Tillamook 23</strain>
    </source>
</reference>
<sequence>MQEFDLVVIGSGPAGYTGSIRAAQLGMKVACIEKNDTLGGTCLNIGCIPSKALLNSSEKYEEALKHFESIGITTDVKLDLQKMLANKDKVVSDLTKGIESLFVKNKITRIKGEAKIISSNLVEVNKEQIKAKNILITTGSSVIEIPNIKIDEEFIVSSTGALKLSKVPENLIVVGGGYIGLELGSVWRRLGAKVTVIEYAPSIVPMLDKEIATQFMKLQQKQGIEFKLNTKVLLAEVKSGKVNLTIEEGGKSSVVTSDVVLMAVGRKAYTQNLGLESVGIITDKQGRIEINEQFQTAISNIYAVGDVVKGAMLAHKAEEEAVAAVEIMAGQAGHVNYNLIPSVIYTYPEVASVGETEEQLKEKGINYKVGKFPFLANSRARAIGSTEGMVKILADSKTDRVLGAHIIGADAGTLIAELTAYMEFGAASEDIARTCHAHPTLSEAIKEAALSVDKRTINM</sequence>
<comment type="catalytic activity">
    <reaction evidence="9 10">
        <text>N(6)-[(R)-dihydrolipoyl]-L-lysyl-[protein] + NAD(+) = N(6)-[(R)-lipoyl]-L-lysyl-[protein] + NADH + H(+)</text>
        <dbReference type="Rhea" id="RHEA:15045"/>
        <dbReference type="Rhea" id="RHEA-COMP:10474"/>
        <dbReference type="Rhea" id="RHEA-COMP:10475"/>
        <dbReference type="ChEBI" id="CHEBI:15378"/>
        <dbReference type="ChEBI" id="CHEBI:57540"/>
        <dbReference type="ChEBI" id="CHEBI:57945"/>
        <dbReference type="ChEBI" id="CHEBI:83099"/>
        <dbReference type="ChEBI" id="CHEBI:83100"/>
        <dbReference type="EC" id="1.8.1.4"/>
    </reaction>
</comment>
<evidence type="ECO:0000256" key="6">
    <source>
        <dbReference type="ARBA" id="ARBA00023027"/>
    </source>
</evidence>
<comment type="cofactor">
    <cofactor evidence="10">
        <name>FAD</name>
        <dbReference type="ChEBI" id="CHEBI:57692"/>
    </cofactor>
    <text evidence="10">Binds 1 FAD per subunit.</text>
</comment>
<dbReference type="Pfam" id="PF07992">
    <property type="entry name" value="Pyr_redox_2"/>
    <property type="match status" value="1"/>
</dbReference>
<dbReference type="Gene3D" id="3.30.390.30">
    <property type="match status" value="1"/>
</dbReference>
<dbReference type="InterPro" id="IPR012999">
    <property type="entry name" value="Pyr_OxRdtase_I_AS"/>
</dbReference>
<accession>A0A9E6SQJ9</accession>
<dbReference type="PRINTS" id="PR00411">
    <property type="entry name" value="PNDRDTASEI"/>
</dbReference>
<evidence type="ECO:0000259" key="12">
    <source>
        <dbReference type="Pfam" id="PF07992"/>
    </source>
</evidence>
<evidence type="ECO:0000256" key="9">
    <source>
        <dbReference type="ARBA" id="ARBA00049187"/>
    </source>
</evidence>
<evidence type="ECO:0000256" key="3">
    <source>
        <dbReference type="ARBA" id="ARBA00022630"/>
    </source>
</evidence>
<evidence type="ECO:0000256" key="4">
    <source>
        <dbReference type="ARBA" id="ARBA00022827"/>
    </source>
</evidence>
<dbReference type="Proteomes" id="UP000595296">
    <property type="component" value="Chromosome"/>
</dbReference>
<evidence type="ECO:0000256" key="1">
    <source>
        <dbReference type="ARBA" id="ARBA00007532"/>
    </source>
</evidence>
<gene>
    <name evidence="13" type="primary">lpd3</name>
    <name evidence="13" type="ORF">H6P87_00768</name>
</gene>
<protein>
    <recommendedName>
        <fullName evidence="2 10">Dihydrolipoyl dehydrogenase</fullName>
        <ecNumber evidence="2 10">1.8.1.4</ecNumber>
    </recommendedName>
</protein>
<dbReference type="PIRSF" id="PIRSF000350">
    <property type="entry name" value="Mercury_reductase_MerA"/>
    <property type="match status" value="1"/>
</dbReference>
<dbReference type="InterPro" id="IPR004099">
    <property type="entry name" value="Pyr_nucl-diS_OxRdtase_dimer"/>
</dbReference>
<keyword evidence="8 10" id="KW-0676">Redox-active center</keyword>
<keyword evidence="6 10" id="KW-0520">NAD</keyword>
<dbReference type="PANTHER" id="PTHR22912">
    <property type="entry name" value="DISULFIDE OXIDOREDUCTASE"/>
    <property type="match status" value="1"/>
</dbReference>
<keyword evidence="7" id="KW-1015">Disulfide bond</keyword>
<dbReference type="InterPro" id="IPR050151">
    <property type="entry name" value="Class-I_Pyr_Nuc-Dis_Oxidored"/>
</dbReference>
<evidence type="ECO:0000259" key="11">
    <source>
        <dbReference type="Pfam" id="PF02852"/>
    </source>
</evidence>
<dbReference type="SUPFAM" id="SSF55424">
    <property type="entry name" value="FAD/NAD-linked reductases, dimerisation (C-terminal) domain"/>
    <property type="match status" value="1"/>
</dbReference>
<dbReference type="InterPro" id="IPR001100">
    <property type="entry name" value="Pyr_nuc-diS_OxRdtase"/>
</dbReference>
<dbReference type="InterPro" id="IPR006258">
    <property type="entry name" value="Lipoamide_DH"/>
</dbReference>
<dbReference type="Pfam" id="PF02852">
    <property type="entry name" value="Pyr_redox_dim"/>
    <property type="match status" value="1"/>
</dbReference>
<dbReference type="InterPro" id="IPR023753">
    <property type="entry name" value="FAD/NAD-binding_dom"/>
</dbReference>